<comment type="caution">
    <text evidence="1">The sequence shown here is derived from an EMBL/GenBank/DDBJ whole genome shotgun (WGS) entry which is preliminary data.</text>
</comment>
<dbReference type="EMBL" id="JBEPCU010001283">
    <property type="protein sequence ID" value="MER6983195.1"/>
    <property type="molecule type" value="Genomic_DNA"/>
</dbReference>
<protein>
    <submittedName>
        <fullName evidence="1">Uncharacterized protein</fullName>
    </submittedName>
</protein>
<accession>A0ABV1WG84</accession>
<name>A0ABV1WG84_9ACTN</name>
<evidence type="ECO:0000313" key="1">
    <source>
        <dbReference type="EMBL" id="MER6983195.1"/>
    </source>
</evidence>
<proteinExistence type="predicted"/>
<sequence length="106" mass="11463">MRQKRNLVFQALDPLDDTRPLTTPAPWVCSWSRACPSAPSRCGRSPAAAGTAGLILDEYVLGTSIPNVERCPLPPVGLIVVASLLPPALELQRGRRKGTRTRKHAP</sequence>
<organism evidence="1 2">
    <name type="scientific">Streptomyces carpinensis</name>
    <dbReference type="NCBI Taxonomy" id="66369"/>
    <lineage>
        <taxon>Bacteria</taxon>
        <taxon>Bacillati</taxon>
        <taxon>Actinomycetota</taxon>
        <taxon>Actinomycetes</taxon>
        <taxon>Kitasatosporales</taxon>
        <taxon>Streptomycetaceae</taxon>
        <taxon>Streptomyces</taxon>
    </lineage>
</organism>
<dbReference type="Proteomes" id="UP001458415">
    <property type="component" value="Unassembled WGS sequence"/>
</dbReference>
<gene>
    <name evidence="1" type="ORF">ABT317_41120</name>
</gene>
<evidence type="ECO:0000313" key="2">
    <source>
        <dbReference type="Proteomes" id="UP001458415"/>
    </source>
</evidence>
<reference evidence="1 2" key="1">
    <citation type="submission" date="2024-06" db="EMBL/GenBank/DDBJ databases">
        <title>The Natural Products Discovery Center: Release of the First 8490 Sequenced Strains for Exploring Actinobacteria Biosynthetic Diversity.</title>
        <authorList>
            <person name="Kalkreuter E."/>
            <person name="Kautsar S.A."/>
            <person name="Yang D."/>
            <person name="Bader C.D."/>
            <person name="Teijaro C.N."/>
            <person name="Fluegel L."/>
            <person name="Davis C.M."/>
            <person name="Simpson J.R."/>
            <person name="Lauterbach L."/>
            <person name="Steele A.D."/>
            <person name="Gui C."/>
            <person name="Meng S."/>
            <person name="Li G."/>
            <person name="Viehrig K."/>
            <person name="Ye F."/>
            <person name="Su P."/>
            <person name="Kiefer A.F."/>
            <person name="Nichols A."/>
            <person name="Cepeda A.J."/>
            <person name="Yan W."/>
            <person name="Fan B."/>
            <person name="Jiang Y."/>
            <person name="Adhikari A."/>
            <person name="Zheng C.-J."/>
            <person name="Schuster L."/>
            <person name="Cowan T.M."/>
            <person name="Smanski M.J."/>
            <person name="Chevrette M.G."/>
            <person name="De Carvalho L.P.S."/>
            <person name="Shen B."/>
        </authorList>
    </citation>
    <scope>NUCLEOTIDE SEQUENCE [LARGE SCALE GENOMIC DNA]</scope>
    <source>
        <strain evidence="1 2">NPDC000634</strain>
    </source>
</reference>
<keyword evidence="2" id="KW-1185">Reference proteome</keyword>